<proteinExistence type="predicted"/>
<dbReference type="Proteomes" id="UP001365542">
    <property type="component" value="Unassembled WGS sequence"/>
</dbReference>
<dbReference type="EMBL" id="JAVHJO010000008">
    <property type="protein sequence ID" value="KAK6537842.1"/>
    <property type="molecule type" value="Genomic_DNA"/>
</dbReference>
<accession>A0AAV9X6X3</accession>
<feature type="domain" description="Flavin reductase like" evidence="3">
    <location>
        <begin position="112"/>
        <end position="305"/>
    </location>
</feature>
<organism evidence="4 5">
    <name type="scientific">Orbilia ellipsospora</name>
    <dbReference type="NCBI Taxonomy" id="2528407"/>
    <lineage>
        <taxon>Eukaryota</taxon>
        <taxon>Fungi</taxon>
        <taxon>Dikarya</taxon>
        <taxon>Ascomycota</taxon>
        <taxon>Pezizomycotina</taxon>
        <taxon>Orbiliomycetes</taxon>
        <taxon>Orbiliales</taxon>
        <taxon>Orbiliaceae</taxon>
        <taxon>Orbilia</taxon>
    </lineage>
</organism>
<feature type="region of interest" description="Disordered" evidence="2">
    <location>
        <begin position="217"/>
        <end position="241"/>
    </location>
</feature>
<dbReference type="InterPro" id="IPR012349">
    <property type="entry name" value="Split_barrel_FMN-bd"/>
</dbReference>
<name>A0AAV9X6X3_9PEZI</name>
<dbReference type="InterPro" id="IPR050268">
    <property type="entry name" value="NADH-dep_flavin_reductase"/>
</dbReference>
<keyword evidence="5" id="KW-1185">Reference proteome</keyword>
<keyword evidence="1" id="KW-0560">Oxidoreductase</keyword>
<dbReference type="Pfam" id="PF01613">
    <property type="entry name" value="Flavin_Reduct"/>
    <property type="match status" value="1"/>
</dbReference>
<evidence type="ECO:0000313" key="5">
    <source>
        <dbReference type="Proteomes" id="UP001365542"/>
    </source>
</evidence>
<gene>
    <name evidence="4" type="ORF">TWF694_010744</name>
</gene>
<dbReference type="AlphaFoldDB" id="A0AAV9X6X3"/>
<dbReference type="GO" id="GO:0042602">
    <property type="term" value="F:riboflavin reductase (NADPH) activity"/>
    <property type="evidence" value="ECO:0007669"/>
    <property type="project" value="TreeGrafter"/>
</dbReference>
<comment type="caution">
    <text evidence="4">The sequence shown here is derived from an EMBL/GenBank/DDBJ whole genome shotgun (WGS) entry which is preliminary data.</text>
</comment>
<dbReference type="PANTHER" id="PTHR30466:SF1">
    <property type="entry name" value="FMN REDUCTASE (NADH) RUTF"/>
    <property type="match status" value="1"/>
</dbReference>
<dbReference type="SMART" id="SM00903">
    <property type="entry name" value="Flavin_Reduct"/>
    <property type="match status" value="1"/>
</dbReference>
<dbReference type="Gene3D" id="2.30.110.10">
    <property type="entry name" value="Electron Transport, Fmn-binding Protein, Chain A"/>
    <property type="match status" value="1"/>
</dbReference>
<protein>
    <recommendedName>
        <fullName evidence="3">Flavin reductase like domain-containing protein</fullName>
    </recommendedName>
</protein>
<evidence type="ECO:0000313" key="4">
    <source>
        <dbReference type="EMBL" id="KAK6537842.1"/>
    </source>
</evidence>
<evidence type="ECO:0000259" key="3">
    <source>
        <dbReference type="SMART" id="SM00903"/>
    </source>
</evidence>
<dbReference type="GO" id="GO:0010181">
    <property type="term" value="F:FMN binding"/>
    <property type="evidence" value="ECO:0007669"/>
    <property type="project" value="InterPro"/>
</dbReference>
<reference evidence="4 5" key="1">
    <citation type="submission" date="2019-10" db="EMBL/GenBank/DDBJ databases">
        <authorList>
            <person name="Palmer J.M."/>
        </authorList>
    </citation>
    <scope>NUCLEOTIDE SEQUENCE [LARGE SCALE GENOMIC DNA]</scope>
    <source>
        <strain evidence="4 5">TWF694</strain>
    </source>
</reference>
<dbReference type="SUPFAM" id="SSF50475">
    <property type="entry name" value="FMN-binding split barrel"/>
    <property type="match status" value="1"/>
</dbReference>
<evidence type="ECO:0000256" key="1">
    <source>
        <dbReference type="ARBA" id="ARBA00023002"/>
    </source>
</evidence>
<dbReference type="PANTHER" id="PTHR30466">
    <property type="entry name" value="FLAVIN REDUCTASE"/>
    <property type="match status" value="1"/>
</dbReference>
<evidence type="ECO:0000256" key="2">
    <source>
        <dbReference type="SAM" id="MobiDB-lite"/>
    </source>
</evidence>
<sequence>MSRPLVSLLRQRSICSNCLKAFRSSLPPAVSSRRHSSNATKSEDIFSEIDFTAPRKVKEIVERYKTTVRMVGDNKDVALELVEQRGLDEDILPEEIPHGPKLPISEQLKLQMRRVLYPLTLITAYSDPDNPETWNAMTISSFNTVSMSPIPLISFNVKFPSTTGQIILDRELFVVNVLCQHINAAKLCALFNHRPPITSADPSQATEGVPTDGLTKITERREHNTPMPNPKQEPKLRPTSGPFKDLPVYRTSYGIRLIPNLLLTSLGCQLRKVVSAGDHKIIIAEVMDVYGAVGDRPMERRRFHLQGERLEREMSQTYRNGKYVRHRTENVFDVSKVVAGQKVLLDDRSLDYKNMKQRRSDPISDI</sequence>
<dbReference type="InterPro" id="IPR002563">
    <property type="entry name" value="Flavin_Rdtase-like_dom"/>
</dbReference>